<organism evidence="2 3">
    <name type="scientific">Sphaerisporangium rufum</name>
    <dbReference type="NCBI Taxonomy" id="1381558"/>
    <lineage>
        <taxon>Bacteria</taxon>
        <taxon>Bacillati</taxon>
        <taxon>Actinomycetota</taxon>
        <taxon>Actinomycetes</taxon>
        <taxon>Streptosporangiales</taxon>
        <taxon>Streptosporangiaceae</taxon>
        <taxon>Sphaerisporangium</taxon>
    </lineage>
</organism>
<evidence type="ECO:0000256" key="1">
    <source>
        <dbReference type="SAM" id="MobiDB-lite"/>
    </source>
</evidence>
<protein>
    <submittedName>
        <fullName evidence="2">Uncharacterized protein</fullName>
    </submittedName>
</protein>
<feature type="compositionally biased region" description="Low complexity" evidence="1">
    <location>
        <begin position="54"/>
        <end position="72"/>
    </location>
</feature>
<name>A0A919R555_9ACTN</name>
<proteinExistence type="predicted"/>
<keyword evidence="3" id="KW-1185">Reference proteome</keyword>
<dbReference type="AlphaFoldDB" id="A0A919R555"/>
<evidence type="ECO:0000313" key="2">
    <source>
        <dbReference type="EMBL" id="GII79313.1"/>
    </source>
</evidence>
<gene>
    <name evidence="2" type="ORF">Sru01_42950</name>
</gene>
<accession>A0A919R555</accession>
<evidence type="ECO:0000313" key="3">
    <source>
        <dbReference type="Proteomes" id="UP000655287"/>
    </source>
</evidence>
<dbReference type="EMBL" id="BOOU01000057">
    <property type="protein sequence ID" value="GII79313.1"/>
    <property type="molecule type" value="Genomic_DNA"/>
</dbReference>
<sequence length="139" mass="12505">MAVSAGPARPARAGTAQAGGGLMADSGGIGVPAGGAATAGDGAIIGNGVTSREAASSGEAVASGEAVTSGDGLPAGAGRTAGAGDGGEGMVAAALTGLDGLAVLPVSEHVTVFEQVLSGLEAALASAGEAPTGPGDGRP</sequence>
<dbReference type="Proteomes" id="UP000655287">
    <property type="component" value="Unassembled WGS sequence"/>
</dbReference>
<feature type="region of interest" description="Disordered" evidence="1">
    <location>
        <begin position="54"/>
        <end position="86"/>
    </location>
</feature>
<reference evidence="2" key="1">
    <citation type="submission" date="2021-01" db="EMBL/GenBank/DDBJ databases">
        <title>Whole genome shotgun sequence of Sphaerisporangium rufum NBRC 109079.</title>
        <authorList>
            <person name="Komaki H."/>
            <person name="Tamura T."/>
        </authorList>
    </citation>
    <scope>NUCLEOTIDE SEQUENCE</scope>
    <source>
        <strain evidence="2">NBRC 109079</strain>
    </source>
</reference>
<comment type="caution">
    <text evidence="2">The sequence shown here is derived from an EMBL/GenBank/DDBJ whole genome shotgun (WGS) entry which is preliminary data.</text>
</comment>
<feature type="compositionally biased region" description="Gly residues" evidence="1">
    <location>
        <begin position="73"/>
        <end position="86"/>
    </location>
</feature>